<accession>A0ACB7T951</accession>
<proteinExistence type="predicted"/>
<name>A0ACB7T951_HYAAI</name>
<sequence length="748" mass="84457">MAKSKRGSSNTGVGVCRNARFWRKHFADLRSAKSFFSYSCMKERLTGCTSSEGRLCKTFSDLHIWNEFFWPVGLYLTEFSPGQLSLARLEDKHNVSSEMRERLRMAAKVLQYLLTVHRCVVSVELTTGMCTDHHQLMYDALRESQNLRKLRVVAITTNASRSLVAALPYLNHLQELEWQNTGVFDTTVVEGLSELLASTQSLTALGVDGFFTQDKDAVVFLQGLKSNATITTLSVNACTFYSATSQRSDMFADYLRGNQTLRNLIVQSCHSHDADKLGPIIKALSHKITFRSLELIGFSLDNANMRTVKRLLYQNRALEKFCMNRCVWFERAPGRFSPGSMHHMDNIGTGLTRNSPWMVSRTRNKKLELAVDLLRFELHDNESVYSVLASRPSPEIGVNYLRGKNEGDICRTLQEASVQESFSFAVQHVSQGSAPTLTECKLAESLDGTVKLTVTIRESEELSCSSVYSNILPKLHSLQTTFRLLQSCSHVTSLRIRLRKGILSNEARSLVAQYITSTRVLRELELAFFDLRTFADHHAGEQKLVQALYNNKSIHSLTIEGLLFQESEVELLADMLLFSRTLCNVTFNAEDGSDELLIENLRGNFCRNYTLLAVEILNRYRFCGSNFFPLRTVVQRNVGLVSRAAHFVLGMSHRYCAEAAELVQCSPGLVAKVRELAAIDEAEAVSRIKRSLRSISELDAFMRMAGVVKNSVTCHRREDGHTQLDDLGLDCWSYIRQYLKIGDILDVQ</sequence>
<gene>
    <name evidence="1" type="ORF">HPB50_006954</name>
</gene>
<evidence type="ECO:0000313" key="2">
    <source>
        <dbReference type="Proteomes" id="UP000821845"/>
    </source>
</evidence>
<reference evidence="1" key="1">
    <citation type="submission" date="2020-05" db="EMBL/GenBank/DDBJ databases">
        <title>Large-scale comparative analyses of tick genomes elucidate their genetic diversity and vector capacities.</title>
        <authorList>
            <person name="Jia N."/>
            <person name="Wang J."/>
            <person name="Shi W."/>
            <person name="Du L."/>
            <person name="Sun Y."/>
            <person name="Zhan W."/>
            <person name="Jiang J."/>
            <person name="Wang Q."/>
            <person name="Zhang B."/>
            <person name="Ji P."/>
            <person name="Sakyi L.B."/>
            <person name="Cui X."/>
            <person name="Yuan T."/>
            <person name="Jiang B."/>
            <person name="Yang W."/>
            <person name="Lam T.T.-Y."/>
            <person name="Chang Q."/>
            <person name="Ding S."/>
            <person name="Wang X."/>
            <person name="Zhu J."/>
            <person name="Ruan X."/>
            <person name="Zhao L."/>
            <person name="Wei J."/>
            <person name="Que T."/>
            <person name="Du C."/>
            <person name="Cheng J."/>
            <person name="Dai P."/>
            <person name="Han X."/>
            <person name="Huang E."/>
            <person name="Gao Y."/>
            <person name="Liu J."/>
            <person name="Shao H."/>
            <person name="Ye R."/>
            <person name="Li L."/>
            <person name="Wei W."/>
            <person name="Wang X."/>
            <person name="Wang C."/>
            <person name="Yang T."/>
            <person name="Huo Q."/>
            <person name="Li W."/>
            <person name="Guo W."/>
            <person name="Chen H."/>
            <person name="Zhou L."/>
            <person name="Ni X."/>
            <person name="Tian J."/>
            <person name="Zhou Y."/>
            <person name="Sheng Y."/>
            <person name="Liu T."/>
            <person name="Pan Y."/>
            <person name="Xia L."/>
            <person name="Li J."/>
            <person name="Zhao F."/>
            <person name="Cao W."/>
        </authorList>
    </citation>
    <scope>NUCLEOTIDE SEQUENCE</scope>
    <source>
        <strain evidence="1">Hyas-2018</strain>
    </source>
</reference>
<dbReference type="EMBL" id="CM023490">
    <property type="protein sequence ID" value="KAH6942529.1"/>
    <property type="molecule type" value="Genomic_DNA"/>
</dbReference>
<keyword evidence="2" id="KW-1185">Reference proteome</keyword>
<dbReference type="Proteomes" id="UP000821845">
    <property type="component" value="Chromosome 10"/>
</dbReference>
<organism evidence="1 2">
    <name type="scientific">Hyalomma asiaticum</name>
    <name type="common">Tick</name>
    <dbReference type="NCBI Taxonomy" id="266040"/>
    <lineage>
        <taxon>Eukaryota</taxon>
        <taxon>Metazoa</taxon>
        <taxon>Ecdysozoa</taxon>
        <taxon>Arthropoda</taxon>
        <taxon>Chelicerata</taxon>
        <taxon>Arachnida</taxon>
        <taxon>Acari</taxon>
        <taxon>Parasitiformes</taxon>
        <taxon>Ixodida</taxon>
        <taxon>Ixodoidea</taxon>
        <taxon>Ixodidae</taxon>
        <taxon>Hyalomminae</taxon>
        <taxon>Hyalomma</taxon>
    </lineage>
</organism>
<protein>
    <submittedName>
        <fullName evidence="1">Uncharacterized protein</fullName>
    </submittedName>
</protein>
<comment type="caution">
    <text evidence="1">The sequence shown here is derived from an EMBL/GenBank/DDBJ whole genome shotgun (WGS) entry which is preliminary data.</text>
</comment>
<evidence type="ECO:0000313" key="1">
    <source>
        <dbReference type="EMBL" id="KAH6942529.1"/>
    </source>
</evidence>